<reference evidence="2 3" key="1">
    <citation type="submission" date="2016-10" db="EMBL/GenBank/DDBJ databases">
        <authorList>
            <person name="de Groot N.N."/>
        </authorList>
    </citation>
    <scope>NUCLEOTIDE SEQUENCE [LARGE SCALE GENOMIC DNA]</scope>
    <source>
        <strain evidence="2 3">CGMCC 1.12333</strain>
    </source>
</reference>
<sequence>MFTTLKRACFILILFSCSAYAQDVSLYEQFNGRYDFHTIGNTLNVGENGSNINCEILTSSSATLSLEEGTLVEAAYLYWAGSGTGDFDVQLNNTPITASRTFSDALDETRVFFAAFADVTTLVQNTGNGNYTLSNLDLTGVISPYCPTGTNFGGWAIVCVIKNENFPLQQVNVYDGLQHVPNSINIQLNGLNVYDNEAAKIGFLAWEGDAGISVNETLSINSIPVSNNLNPVDNAFNGTNSFTNSSNLYNMDIDYYDLEDFIAIGDTSLSISLTSGQDFVMVNNIVTVLASILPDATVTVNSTLLNCDSRLVQLDFSVWNTDGTAPIPVNTTIDIYADSVLLETLATDSEIAIDESLSFTTLLNIPETIPDNFSLEIVVDETNVIAEIEDNNNSTATEISFMNPPEIVPLTNLEGCDMGYDVAIFNLEEALENTTNTATFNGFYLSETDAELGINEITNSSSYQNTNQPQTIYYRYDNTYCYTIDSFEIKAINCPPNIPQGFSPNNDGINDTFYIENLWNVYNQFSLLIYNRYGYLVYKGNQSTPPWNGIATEGTFKDQPLPTGTYFYVLKLQDELYRNYTGWVYLNK</sequence>
<dbReference type="AlphaFoldDB" id="A0A1I7FLM1"/>
<feature type="chain" id="PRO_5011648201" evidence="1">
    <location>
        <begin position="22"/>
        <end position="588"/>
    </location>
</feature>
<dbReference type="InterPro" id="IPR013783">
    <property type="entry name" value="Ig-like_fold"/>
</dbReference>
<keyword evidence="1" id="KW-0732">Signal</keyword>
<name>A0A1I7FLM1_9FLAO</name>
<dbReference type="NCBIfam" id="TIGR04131">
    <property type="entry name" value="Bac_Flav_CTERM"/>
    <property type="match status" value="1"/>
</dbReference>
<organism evidence="2 3">
    <name type="scientific">Pustulibacterium marinum</name>
    <dbReference type="NCBI Taxonomy" id="1224947"/>
    <lineage>
        <taxon>Bacteria</taxon>
        <taxon>Pseudomonadati</taxon>
        <taxon>Bacteroidota</taxon>
        <taxon>Flavobacteriia</taxon>
        <taxon>Flavobacteriales</taxon>
        <taxon>Flavobacteriaceae</taxon>
        <taxon>Pustulibacterium</taxon>
    </lineage>
</organism>
<dbReference type="Pfam" id="PF13585">
    <property type="entry name" value="CHU_C"/>
    <property type="match status" value="1"/>
</dbReference>
<accession>A0A1I7FLM1</accession>
<proteinExistence type="predicted"/>
<gene>
    <name evidence="2" type="ORF">SAMN05216480_10210</name>
</gene>
<dbReference type="STRING" id="1224947.SAMN05216480_10210"/>
<dbReference type="InterPro" id="IPR026341">
    <property type="entry name" value="T9SS_type_B"/>
</dbReference>
<evidence type="ECO:0000313" key="2">
    <source>
        <dbReference type="EMBL" id="SFU37119.1"/>
    </source>
</evidence>
<feature type="signal peptide" evidence="1">
    <location>
        <begin position="1"/>
        <end position="21"/>
    </location>
</feature>
<evidence type="ECO:0000256" key="1">
    <source>
        <dbReference type="SAM" id="SignalP"/>
    </source>
</evidence>
<keyword evidence="3" id="KW-1185">Reference proteome</keyword>
<evidence type="ECO:0000313" key="3">
    <source>
        <dbReference type="Proteomes" id="UP000199138"/>
    </source>
</evidence>
<dbReference type="RefSeq" id="WP_093023497.1">
    <property type="nucleotide sequence ID" value="NZ_FPBK01000002.1"/>
</dbReference>
<dbReference type="Proteomes" id="UP000199138">
    <property type="component" value="Unassembled WGS sequence"/>
</dbReference>
<dbReference type="Gene3D" id="2.60.40.10">
    <property type="entry name" value="Immunoglobulins"/>
    <property type="match status" value="1"/>
</dbReference>
<dbReference type="EMBL" id="FPBK01000002">
    <property type="protein sequence ID" value="SFU37119.1"/>
    <property type="molecule type" value="Genomic_DNA"/>
</dbReference>
<dbReference type="OrthoDB" id="1140688at2"/>
<protein>
    <submittedName>
        <fullName evidence="2">Gliding motility-associated C-terminal domain-containing protein</fullName>
    </submittedName>
</protein>